<accession>A0A420JCE8</accession>
<dbReference type="Proteomes" id="UP000285326">
    <property type="component" value="Unassembled WGS sequence"/>
</dbReference>
<organism evidence="1 2">
    <name type="scientific">Golovinomyces cichoracearum</name>
    <dbReference type="NCBI Taxonomy" id="62708"/>
    <lineage>
        <taxon>Eukaryota</taxon>
        <taxon>Fungi</taxon>
        <taxon>Dikarya</taxon>
        <taxon>Ascomycota</taxon>
        <taxon>Pezizomycotina</taxon>
        <taxon>Leotiomycetes</taxon>
        <taxon>Erysiphales</taxon>
        <taxon>Erysiphaceae</taxon>
        <taxon>Golovinomyces</taxon>
    </lineage>
</organism>
<reference evidence="1 2" key="1">
    <citation type="journal article" date="2018" name="BMC Genomics">
        <title>Comparative genome analyses reveal sequence features reflecting distinct modes of host-adaptation between dicot and monocot powdery mildew.</title>
        <authorList>
            <person name="Wu Y."/>
            <person name="Ma X."/>
            <person name="Pan Z."/>
            <person name="Kale S.D."/>
            <person name="Song Y."/>
            <person name="King H."/>
            <person name="Zhang Q."/>
            <person name="Presley C."/>
            <person name="Deng X."/>
            <person name="Wei C.I."/>
            <person name="Xiao S."/>
        </authorList>
    </citation>
    <scope>NUCLEOTIDE SEQUENCE [LARGE SCALE GENOMIC DNA]</scope>
    <source>
        <strain evidence="1">UMSG1</strain>
    </source>
</reference>
<evidence type="ECO:0000313" key="2">
    <source>
        <dbReference type="Proteomes" id="UP000285326"/>
    </source>
</evidence>
<protein>
    <submittedName>
        <fullName evidence="1">Uncharacterized protein</fullName>
    </submittedName>
</protein>
<dbReference type="AlphaFoldDB" id="A0A420JCE8"/>
<evidence type="ECO:0000313" key="1">
    <source>
        <dbReference type="EMBL" id="RKF88990.1"/>
    </source>
</evidence>
<sequence length="53" mass="6414">MISRFMIKFFIRFEILTLLLLDIQRMGWSELMSILPWAVVIRKMKATSPVKKW</sequence>
<comment type="caution">
    <text evidence="1">The sequence shown here is derived from an EMBL/GenBank/DDBJ whole genome shotgun (WGS) entry which is preliminary data.</text>
</comment>
<proteinExistence type="predicted"/>
<name>A0A420JCE8_9PEZI</name>
<gene>
    <name evidence="1" type="ORF">GcM1_082003</name>
</gene>
<dbReference type="EMBL" id="MCBS01008242">
    <property type="protein sequence ID" value="RKF88990.1"/>
    <property type="molecule type" value="Genomic_DNA"/>
</dbReference>